<dbReference type="Proteomes" id="UP000287372">
    <property type="component" value="Segment"/>
</dbReference>
<dbReference type="KEGG" id="vg:55009867"/>
<dbReference type="GeneID" id="55009867"/>
<accession>A0A3S9U8X6</accession>
<evidence type="ECO:0000313" key="3">
    <source>
        <dbReference type="Proteomes" id="UP000287372"/>
    </source>
</evidence>
<organism evidence="2 3">
    <name type="scientific">Streptomyces phage Hiyaa</name>
    <dbReference type="NCBI Taxonomy" id="2499072"/>
    <lineage>
        <taxon>Viruses</taxon>
        <taxon>Duplodnaviria</taxon>
        <taxon>Heunggongvirae</taxon>
        <taxon>Uroviricota</taxon>
        <taxon>Caudoviricetes</taxon>
        <taxon>Hiyaavirus</taxon>
        <taxon>Hiyaavirus hiyaa</taxon>
    </lineage>
</organism>
<sequence length="223" mass="23779">MSETAVETPEVEAEAVEEKPKREKKVVVATPCACQFYTGKDKSGNDLSTGCNGENVRTFLPGHDAKLKSLLIQVGVAGGQVTKATDDEDVLMDPLHAAEEYGFRNLVEQSIDKAKVKEEARAAKAQERADAKAKKEQEKAAAKAKREQAAKAKKAHAEAVAKAAEDAKGKPGPAKAKVGRTTVEGEILADGTFKYKKGDEDVETTNYTVVIDPASVPVPDVEA</sequence>
<gene>
    <name evidence="2" type="primary">89</name>
    <name evidence="2" type="ORF">SEA_HIYAA_89</name>
</gene>
<dbReference type="EMBL" id="MK279841">
    <property type="protein sequence ID" value="AZS06728.1"/>
    <property type="molecule type" value="Genomic_DNA"/>
</dbReference>
<proteinExistence type="predicted"/>
<feature type="compositionally biased region" description="Basic and acidic residues" evidence="1">
    <location>
        <begin position="122"/>
        <end position="169"/>
    </location>
</feature>
<evidence type="ECO:0000313" key="2">
    <source>
        <dbReference type="EMBL" id="AZS06728.1"/>
    </source>
</evidence>
<reference evidence="2 3" key="1">
    <citation type="submission" date="2018-12" db="EMBL/GenBank/DDBJ databases">
        <authorList>
            <person name="Lieu J.K."/>
            <person name="Tian C.Z."/>
            <person name="Hsaio W.J."/>
            <person name="Shaffer C.D."/>
            <person name="Weston-Hafer K.A."/>
            <person name="Russell D.A."/>
            <person name="Pope W.H."/>
            <person name="Jacobs-Sera D."/>
            <person name="Hendrix R.W."/>
            <person name="Hatfull G.F."/>
        </authorList>
    </citation>
    <scope>NUCLEOTIDE SEQUENCE [LARGE SCALE GENOMIC DNA]</scope>
</reference>
<evidence type="ECO:0000256" key="1">
    <source>
        <dbReference type="SAM" id="MobiDB-lite"/>
    </source>
</evidence>
<name>A0A3S9U8X6_9CAUD</name>
<protein>
    <submittedName>
        <fullName evidence="2">Uncharacterized protein</fullName>
    </submittedName>
</protein>
<dbReference type="RefSeq" id="YP_009818524.1">
    <property type="nucleotide sequence ID" value="NC_048139.1"/>
</dbReference>
<keyword evidence="3" id="KW-1185">Reference proteome</keyword>
<feature type="region of interest" description="Disordered" evidence="1">
    <location>
        <begin position="122"/>
        <end position="183"/>
    </location>
</feature>